<evidence type="ECO:0000313" key="2">
    <source>
        <dbReference type="Proteomes" id="UP000033636"/>
    </source>
</evidence>
<protein>
    <submittedName>
        <fullName evidence="1">APC family permease</fullName>
    </submittedName>
</protein>
<dbReference type="EMBL" id="JZWT02000006">
    <property type="protein sequence ID" value="MFB6490205.1"/>
    <property type="molecule type" value="Genomic_DNA"/>
</dbReference>
<accession>A0ACC6UZP4</accession>
<sequence length="623" mass="66851">MSFDSSGEGIARDHGVKYDAELRRVLSRWELLYLSLGGIIGSGWLFSALYASSYAGAAAVLSWIIGGVLMLMIGLTYAEIASAIPKSGGLVRYAHYTHGGLTGFLMAWAYFLAAATVAPTEAVASTNYLTYLLPQLSSSPVLYWALVVLFMVFYGVLNYLGVKALGSASHLVGWWKLIVPLTTAFLLIATYFNATNFVAGGGFIPASGVKPYTGWAAVLYAVAASGIVYSYTGFRQSIEYAGEGRNPQRDIPFALITTLVVAMAVYVLLQAAFVGAIDWGQIRDLATNSTIVPGNWSALPNSEIASSPYASIFSIIAKLKPLLSPILAAMIIVLLIDAVISPSGTGWIYAGTTTRSLYGLAANGYLPERFMKLGETKIPTLSLIVGMAIGALFLLPFPTWQTIVTYNASATVFTYLMGGIGLEALRRKAADLPRAYKLRGAAVIAPIATIAAGLLVYWAGFPTLFFVVGTMLLGMPLFLGYYGRRALGLSARRAHALGWGVAAAIGGAMYYLYYSTNGLSTANDAAFWAFFAVLTASSAIGLHFMYRGARPEARPEIRSSLWLLAYMLAVLAVSYYGQYGLNPVIAFPWDTAIVAAITLIIHYIAVYSAIRTKAIEEIMNSIL</sequence>
<proteinExistence type="predicted"/>
<comment type="caution">
    <text evidence="1">The sequence shown here is derived from an EMBL/GenBank/DDBJ whole genome shotgun (WGS) entry which is preliminary data.</text>
</comment>
<evidence type="ECO:0000313" key="1">
    <source>
        <dbReference type="EMBL" id="MFB6490205.1"/>
    </source>
</evidence>
<dbReference type="Proteomes" id="UP000033636">
    <property type="component" value="Unassembled WGS sequence"/>
</dbReference>
<organism evidence="1 2">
    <name type="scientific">Thermoproteus sp. AZ2</name>
    <dbReference type="NCBI Taxonomy" id="1609232"/>
    <lineage>
        <taxon>Archaea</taxon>
        <taxon>Thermoproteota</taxon>
        <taxon>Thermoprotei</taxon>
        <taxon>Thermoproteales</taxon>
        <taxon>Thermoproteaceae</taxon>
        <taxon>Thermoproteus</taxon>
    </lineage>
</organism>
<reference evidence="1" key="1">
    <citation type="submission" date="2024-07" db="EMBL/GenBank/DDBJ databases">
        <title>Metagenome and Metagenome-Assembled Genomes of Archaea from a hot spring from the geothermal field of Los Azufres, Mexico.</title>
        <authorList>
            <person name="Marin-Paredes R."/>
            <person name="Martinez-Romero E."/>
            <person name="Servin-Garciduenas L.E."/>
        </authorList>
    </citation>
    <scope>NUCLEOTIDE SEQUENCE</scope>
</reference>
<name>A0ACC6UZP4_9CREN</name>
<gene>
    <name evidence="1" type="ORF">TU35_002980</name>
</gene>